<dbReference type="EMBL" id="JBBNAG010000010">
    <property type="protein sequence ID" value="KAK9101560.1"/>
    <property type="molecule type" value="Genomic_DNA"/>
</dbReference>
<dbReference type="PANTHER" id="PTHR33108">
    <property type="entry name" value="OS01G0745000 PROTEIN"/>
    <property type="match status" value="1"/>
</dbReference>
<evidence type="ECO:0000313" key="3">
    <source>
        <dbReference type="Proteomes" id="UP001419268"/>
    </source>
</evidence>
<organism evidence="2 3">
    <name type="scientific">Stephania cephalantha</name>
    <dbReference type="NCBI Taxonomy" id="152367"/>
    <lineage>
        <taxon>Eukaryota</taxon>
        <taxon>Viridiplantae</taxon>
        <taxon>Streptophyta</taxon>
        <taxon>Embryophyta</taxon>
        <taxon>Tracheophyta</taxon>
        <taxon>Spermatophyta</taxon>
        <taxon>Magnoliopsida</taxon>
        <taxon>Ranunculales</taxon>
        <taxon>Menispermaceae</taxon>
        <taxon>Menispermoideae</taxon>
        <taxon>Cissampelideae</taxon>
        <taxon>Stephania</taxon>
    </lineage>
</organism>
<sequence>MEDDETINSVVSQIVKCECCGLTEECTPEYIKRTRDENQGKWICGLCGEAVRDEVFRSGRMISEAEALNRHINFCNKFRSSCPPTNTSEHLISAVKQLLRRSLDSPNNKASRSAPSSPVKRTMMMMRQSSPRRQSLARTESCFSTLAG</sequence>
<feature type="region of interest" description="Disordered" evidence="1">
    <location>
        <begin position="103"/>
        <end position="148"/>
    </location>
</feature>
<dbReference type="InterPro" id="IPR012876">
    <property type="entry name" value="DUF1677_pln"/>
</dbReference>
<proteinExistence type="predicted"/>
<reference evidence="2 3" key="1">
    <citation type="submission" date="2024-01" db="EMBL/GenBank/DDBJ databases">
        <title>Genome assemblies of Stephania.</title>
        <authorList>
            <person name="Yang L."/>
        </authorList>
    </citation>
    <scope>NUCLEOTIDE SEQUENCE [LARGE SCALE GENOMIC DNA]</scope>
    <source>
        <strain evidence="2">JXDWG</strain>
        <tissue evidence="2">Leaf</tissue>
    </source>
</reference>
<comment type="caution">
    <text evidence="2">The sequence shown here is derived from an EMBL/GenBank/DDBJ whole genome shotgun (WGS) entry which is preliminary data.</text>
</comment>
<evidence type="ECO:0000256" key="1">
    <source>
        <dbReference type="SAM" id="MobiDB-lite"/>
    </source>
</evidence>
<protein>
    <submittedName>
        <fullName evidence="2">Uncharacterized protein</fullName>
    </submittedName>
</protein>
<dbReference type="AlphaFoldDB" id="A0AAP0EXK5"/>
<dbReference type="Proteomes" id="UP001419268">
    <property type="component" value="Unassembled WGS sequence"/>
</dbReference>
<feature type="compositionally biased region" description="Polar residues" evidence="1">
    <location>
        <begin position="136"/>
        <end position="148"/>
    </location>
</feature>
<name>A0AAP0EXK5_9MAGN</name>
<evidence type="ECO:0000313" key="2">
    <source>
        <dbReference type="EMBL" id="KAK9101560.1"/>
    </source>
</evidence>
<dbReference type="Pfam" id="PF07911">
    <property type="entry name" value="DUF1677"/>
    <property type="match status" value="1"/>
</dbReference>
<feature type="compositionally biased region" description="Polar residues" evidence="1">
    <location>
        <begin position="104"/>
        <end position="116"/>
    </location>
</feature>
<feature type="compositionally biased region" description="Low complexity" evidence="1">
    <location>
        <begin position="121"/>
        <end position="134"/>
    </location>
</feature>
<gene>
    <name evidence="2" type="ORF">Scep_024990</name>
</gene>
<accession>A0AAP0EXK5</accession>
<dbReference type="PANTHER" id="PTHR33108:SF32">
    <property type="entry name" value="DUF1677 FAMILY PROTEIN (DUF1677)"/>
    <property type="match status" value="1"/>
</dbReference>
<keyword evidence="3" id="KW-1185">Reference proteome</keyword>